<dbReference type="SUPFAM" id="SSF52540">
    <property type="entry name" value="P-loop containing nucleoside triphosphate hydrolases"/>
    <property type="match status" value="1"/>
</dbReference>
<dbReference type="EMBL" id="ACOM01000005">
    <property type="protein sequence ID" value="EEP53935.1"/>
    <property type="molecule type" value="Genomic_DNA"/>
</dbReference>
<evidence type="ECO:0000313" key="2">
    <source>
        <dbReference type="EMBL" id="EEP53935.1"/>
    </source>
</evidence>
<organism evidence="2 3">
    <name type="scientific">Clostridium butyricum E4 str. BoNT E BL5262</name>
    <dbReference type="NCBI Taxonomy" id="632245"/>
    <lineage>
        <taxon>Bacteria</taxon>
        <taxon>Bacillati</taxon>
        <taxon>Bacillota</taxon>
        <taxon>Clostridia</taxon>
        <taxon>Eubacteriales</taxon>
        <taxon>Clostridiaceae</taxon>
        <taxon>Clostridium</taxon>
    </lineage>
</organism>
<reference evidence="2 3" key="1">
    <citation type="submission" date="2009-08" db="EMBL/GenBank/DDBJ databases">
        <authorList>
            <person name="Shrivastava S."/>
            <person name="Brinkac L.B."/>
            <person name="Brown J.L."/>
            <person name="Bruce D.B."/>
            <person name="Detter C."/>
            <person name="Green L.D."/>
            <person name="Munk C.A."/>
            <person name="Rogers Y.C."/>
            <person name="Tapia R."/>
            <person name="Sims D.R."/>
            <person name="Smith L.A."/>
            <person name="Smith T.J."/>
            <person name="Sutton G."/>
            <person name="Brettin T."/>
        </authorList>
    </citation>
    <scope>NUCLEOTIDE SEQUENCE [LARGE SCALE GENOMIC DNA]</scope>
    <source>
        <strain evidence="3">E4 str. BoNT E BL5262</strain>
    </source>
</reference>
<feature type="domain" description="Helicase ATP-binding" evidence="1">
    <location>
        <begin position="1"/>
        <end position="134"/>
    </location>
</feature>
<proteinExistence type="predicted"/>
<comment type="caution">
    <text evidence="2">The sequence shown here is derived from an EMBL/GenBank/DDBJ whole genome shotgun (WGS) entry which is preliminary data.</text>
</comment>
<dbReference type="Proteomes" id="UP000003081">
    <property type="component" value="Unassembled WGS sequence"/>
</dbReference>
<name>C4IL94_CLOBU</name>
<evidence type="ECO:0000313" key="3">
    <source>
        <dbReference type="Proteomes" id="UP000003081"/>
    </source>
</evidence>
<dbReference type="PROSITE" id="PS51192">
    <property type="entry name" value="HELICASE_ATP_BIND_1"/>
    <property type="match status" value="1"/>
</dbReference>
<dbReference type="RefSeq" id="WP_003414941.1">
    <property type="nucleotide sequence ID" value="NZ_ACOM01000005.1"/>
</dbReference>
<dbReference type="InterPro" id="IPR027417">
    <property type="entry name" value="P-loop_NTPase"/>
</dbReference>
<dbReference type="GO" id="GO:0003677">
    <property type="term" value="F:DNA binding"/>
    <property type="evidence" value="ECO:0007669"/>
    <property type="project" value="InterPro"/>
</dbReference>
<dbReference type="InterPro" id="IPR014001">
    <property type="entry name" value="Helicase_ATP-bd"/>
</dbReference>
<accession>C4IL94</accession>
<dbReference type="Pfam" id="PF04851">
    <property type="entry name" value="ResIII"/>
    <property type="match status" value="1"/>
</dbReference>
<dbReference type="InterPro" id="IPR006935">
    <property type="entry name" value="Helicase/UvrB_N"/>
</dbReference>
<evidence type="ECO:0000259" key="1">
    <source>
        <dbReference type="PROSITE" id="PS51192"/>
    </source>
</evidence>
<dbReference type="GO" id="GO:0016787">
    <property type="term" value="F:hydrolase activity"/>
    <property type="evidence" value="ECO:0007669"/>
    <property type="project" value="InterPro"/>
</dbReference>
<gene>
    <name evidence="2" type="ORF">CLP_1528</name>
</gene>
<sequence>MLKDEITSDNEQIIDVLELKGNKSYNEARFDFQRLIQDNGKIKVCTYRLLGILMGNTYQRNQIFNSFDLVIFDEAHKIIDYSKKFDTATDNTYSNVINNLINFAKRSLFICLTATPQLLDKQIEKMGKEVSHIYSYVLSESAHC</sequence>
<dbReference type="GO" id="GO:0005524">
    <property type="term" value="F:ATP binding"/>
    <property type="evidence" value="ECO:0007669"/>
    <property type="project" value="InterPro"/>
</dbReference>
<protein>
    <recommendedName>
        <fullName evidence="1">Helicase ATP-binding domain-containing protein</fullName>
    </recommendedName>
</protein>
<keyword evidence="3" id="KW-1185">Reference proteome</keyword>
<dbReference type="HOGENOM" id="CLU_1793088_0_0_9"/>
<dbReference type="Gene3D" id="3.40.50.300">
    <property type="entry name" value="P-loop containing nucleotide triphosphate hydrolases"/>
    <property type="match status" value="1"/>
</dbReference>
<dbReference type="AlphaFoldDB" id="C4IL94"/>